<dbReference type="AlphaFoldDB" id="A0A0E9W5X9"/>
<evidence type="ECO:0000313" key="1">
    <source>
        <dbReference type="EMBL" id="JAH85752.1"/>
    </source>
</evidence>
<sequence length="67" mass="7871">MALISFLTRFLNGPREAWPPEEFNDQKLRDWFAGYSSLYVASHRCCAHNSWYKCSSASEYNGEYRIV</sequence>
<reference evidence="1" key="1">
    <citation type="submission" date="2014-11" db="EMBL/GenBank/DDBJ databases">
        <authorList>
            <person name="Amaro Gonzalez C."/>
        </authorList>
    </citation>
    <scope>NUCLEOTIDE SEQUENCE</scope>
</reference>
<dbReference type="EMBL" id="GBXM01022825">
    <property type="protein sequence ID" value="JAH85752.1"/>
    <property type="molecule type" value="Transcribed_RNA"/>
</dbReference>
<reference evidence="1" key="2">
    <citation type="journal article" date="2015" name="Fish Shellfish Immunol.">
        <title>Early steps in the European eel (Anguilla anguilla)-Vibrio vulnificus interaction in the gills: Role of the RtxA13 toxin.</title>
        <authorList>
            <person name="Callol A."/>
            <person name="Pajuelo D."/>
            <person name="Ebbesson L."/>
            <person name="Teles M."/>
            <person name="MacKenzie S."/>
            <person name="Amaro C."/>
        </authorList>
    </citation>
    <scope>NUCLEOTIDE SEQUENCE</scope>
</reference>
<name>A0A0E9W5X9_ANGAN</name>
<accession>A0A0E9W5X9</accession>
<proteinExistence type="predicted"/>
<protein>
    <submittedName>
        <fullName evidence="1">Uncharacterized protein</fullName>
    </submittedName>
</protein>
<organism evidence="1">
    <name type="scientific">Anguilla anguilla</name>
    <name type="common">European freshwater eel</name>
    <name type="synonym">Muraena anguilla</name>
    <dbReference type="NCBI Taxonomy" id="7936"/>
    <lineage>
        <taxon>Eukaryota</taxon>
        <taxon>Metazoa</taxon>
        <taxon>Chordata</taxon>
        <taxon>Craniata</taxon>
        <taxon>Vertebrata</taxon>
        <taxon>Euteleostomi</taxon>
        <taxon>Actinopterygii</taxon>
        <taxon>Neopterygii</taxon>
        <taxon>Teleostei</taxon>
        <taxon>Anguilliformes</taxon>
        <taxon>Anguillidae</taxon>
        <taxon>Anguilla</taxon>
    </lineage>
</organism>